<dbReference type="GO" id="GO:0030638">
    <property type="term" value="P:polyketide metabolic process"/>
    <property type="evidence" value="ECO:0007669"/>
    <property type="project" value="InterPro"/>
</dbReference>
<dbReference type="InterPro" id="IPR009959">
    <property type="entry name" value="Cyclase_SnoaL-like"/>
</dbReference>
<proteinExistence type="predicted"/>
<dbReference type="InterPro" id="IPR032710">
    <property type="entry name" value="NTF2-like_dom_sf"/>
</dbReference>
<keyword evidence="2" id="KW-1185">Reference proteome</keyword>
<dbReference type="PANTHER" id="PTHR38436">
    <property type="entry name" value="POLYKETIDE CYCLASE SNOAL-LIKE DOMAIN"/>
    <property type="match status" value="1"/>
</dbReference>
<evidence type="ECO:0008006" key="3">
    <source>
        <dbReference type="Google" id="ProtNLM"/>
    </source>
</evidence>
<dbReference type="SUPFAM" id="SSF54427">
    <property type="entry name" value="NTF2-like"/>
    <property type="match status" value="1"/>
</dbReference>
<protein>
    <recommendedName>
        <fullName evidence="3">SnoaL-like domain-containing protein</fullName>
    </recommendedName>
</protein>
<comment type="caution">
    <text evidence="1">The sequence shown here is derived from an EMBL/GenBank/DDBJ whole genome shotgun (WGS) entry which is preliminary data.</text>
</comment>
<dbReference type="Gene3D" id="3.10.450.50">
    <property type="match status" value="1"/>
</dbReference>
<dbReference type="AlphaFoldDB" id="A0A139HKT5"/>
<dbReference type="Proteomes" id="UP000070133">
    <property type="component" value="Unassembled WGS sequence"/>
</dbReference>
<organism evidence="1 2">
    <name type="scientific">Pseudocercospora eumusae</name>
    <dbReference type="NCBI Taxonomy" id="321146"/>
    <lineage>
        <taxon>Eukaryota</taxon>
        <taxon>Fungi</taxon>
        <taxon>Dikarya</taxon>
        <taxon>Ascomycota</taxon>
        <taxon>Pezizomycotina</taxon>
        <taxon>Dothideomycetes</taxon>
        <taxon>Dothideomycetidae</taxon>
        <taxon>Mycosphaerellales</taxon>
        <taxon>Mycosphaerellaceae</taxon>
        <taxon>Pseudocercospora</taxon>
    </lineage>
</organism>
<evidence type="ECO:0000313" key="1">
    <source>
        <dbReference type="EMBL" id="KXT03115.1"/>
    </source>
</evidence>
<dbReference type="EMBL" id="LFZN01000033">
    <property type="protein sequence ID" value="KXT03115.1"/>
    <property type="molecule type" value="Genomic_DNA"/>
</dbReference>
<dbReference type="STRING" id="321146.A0A139HKT5"/>
<dbReference type="PANTHER" id="PTHR38436:SF3">
    <property type="entry name" value="CARBOXYMETHYLENEBUTENOLIDASE-RELATED"/>
    <property type="match status" value="1"/>
</dbReference>
<dbReference type="OrthoDB" id="5440at2759"/>
<evidence type="ECO:0000313" key="2">
    <source>
        <dbReference type="Proteomes" id="UP000070133"/>
    </source>
</evidence>
<gene>
    <name evidence="1" type="ORF">AC578_7701</name>
</gene>
<accession>A0A139HKT5</accession>
<sequence length="402" mass="44984">MSSFNTPWFNSQESNFFNVLNKTKIPHVVLCAETEDFDEELNQTWTEEGFHTVYCPLLNGGENFIKRVHTIGDNFGVSEQYAIVAYGTAANLILEAHTKPNNPRLIAIVAYYPSIIPSVHTKYPASVQVLVHLAGTEISVEKHPEVLGIQGKRKNIKKRIDPGIGYGERLNIAFKTYTYTGCQPGFAESDLDEYDQVAANLAFTRTITTVRKGFRIENDIEAVRDHHVKYLHTGQEEQALKQIRPYGHVINTPTLTGGIGSEDLEEFYTNFFTPIPSNPDKSLQLRLLSRTIGTDRIVDELYLSLTHSQAIDWLLPGIPATGKRIEIAIVSVFHVRGEKLESEHVYWDQASVLLQAGLLDPKVVPGHLKKKGVSQLPVVGAEGARAIKRGSSRRVNELIPDW</sequence>
<name>A0A139HKT5_9PEZI</name>
<reference evidence="1 2" key="1">
    <citation type="submission" date="2015-07" db="EMBL/GenBank/DDBJ databases">
        <title>Comparative genomics of the Sigatoka disease complex on banana suggests a link between parallel evolutionary changes in Pseudocercospora fijiensis and Pseudocercospora eumusae and increased virulence on the banana host.</title>
        <authorList>
            <person name="Chang T.-C."/>
            <person name="Salvucci A."/>
            <person name="Crous P.W."/>
            <person name="Stergiopoulos I."/>
        </authorList>
    </citation>
    <scope>NUCLEOTIDE SEQUENCE [LARGE SCALE GENOMIC DNA]</scope>
    <source>
        <strain evidence="1 2">CBS 114824</strain>
    </source>
</reference>